<gene>
    <name evidence="1" type="ORF">SNAT2548_LOCUS8972</name>
</gene>
<dbReference type="AlphaFoldDB" id="A0A812KHY6"/>
<proteinExistence type="predicted"/>
<protein>
    <submittedName>
        <fullName evidence="1">Uncharacterized protein</fullName>
    </submittedName>
</protein>
<dbReference type="Proteomes" id="UP000604046">
    <property type="component" value="Unassembled WGS sequence"/>
</dbReference>
<evidence type="ECO:0000313" key="2">
    <source>
        <dbReference type="Proteomes" id="UP000604046"/>
    </source>
</evidence>
<comment type="caution">
    <text evidence="1">The sequence shown here is derived from an EMBL/GenBank/DDBJ whole genome shotgun (WGS) entry which is preliminary data.</text>
</comment>
<reference evidence="1" key="1">
    <citation type="submission" date="2021-02" db="EMBL/GenBank/DDBJ databases">
        <authorList>
            <person name="Dougan E. K."/>
            <person name="Rhodes N."/>
            <person name="Thang M."/>
            <person name="Chan C."/>
        </authorList>
    </citation>
    <scope>NUCLEOTIDE SEQUENCE</scope>
</reference>
<evidence type="ECO:0000313" key="1">
    <source>
        <dbReference type="EMBL" id="CAE7227578.1"/>
    </source>
</evidence>
<organism evidence="1 2">
    <name type="scientific">Symbiodinium natans</name>
    <dbReference type="NCBI Taxonomy" id="878477"/>
    <lineage>
        <taxon>Eukaryota</taxon>
        <taxon>Sar</taxon>
        <taxon>Alveolata</taxon>
        <taxon>Dinophyceae</taxon>
        <taxon>Suessiales</taxon>
        <taxon>Symbiodiniaceae</taxon>
        <taxon>Symbiodinium</taxon>
    </lineage>
</organism>
<accession>A0A812KHY6</accession>
<dbReference type="Gene3D" id="3.50.30.30">
    <property type="match status" value="1"/>
</dbReference>
<keyword evidence="2" id="KW-1185">Reference proteome</keyword>
<name>A0A812KHY6_9DINO</name>
<dbReference type="EMBL" id="CAJNDS010000680">
    <property type="protein sequence ID" value="CAE7227578.1"/>
    <property type="molecule type" value="Genomic_DNA"/>
</dbReference>
<dbReference type="OrthoDB" id="10395260at2759"/>
<sequence>MAGCETKCVVQTGGCSMSAKVKLCVVSGAAGVLIMEAPNAADNPSLPVPDEQGQVYLSEGESLADLVPVLFTSYNDQLWTALMHEEAASAESWLGGNEGTRSCDAL</sequence>